<dbReference type="AlphaFoldDB" id="A0AAW0RAV1"/>
<proteinExistence type="predicted"/>
<evidence type="ECO:0000256" key="1">
    <source>
        <dbReference type="ARBA" id="ARBA00022630"/>
    </source>
</evidence>
<keyword evidence="3" id="KW-0560">Oxidoreductase</keyword>
<dbReference type="EMBL" id="JAQQWP010000001">
    <property type="protein sequence ID" value="KAK8132047.1"/>
    <property type="molecule type" value="Genomic_DNA"/>
</dbReference>
<evidence type="ECO:0000256" key="2">
    <source>
        <dbReference type="ARBA" id="ARBA00022827"/>
    </source>
</evidence>
<gene>
    <name evidence="5" type="ORF">PG999_000220</name>
</gene>
<evidence type="ECO:0000313" key="5">
    <source>
        <dbReference type="EMBL" id="KAK8132047.1"/>
    </source>
</evidence>
<comment type="caution">
    <text evidence="5">The sequence shown here is derived from an EMBL/GenBank/DDBJ whole genome shotgun (WGS) entry which is preliminary data.</text>
</comment>
<reference evidence="5 6" key="1">
    <citation type="submission" date="2023-01" db="EMBL/GenBank/DDBJ databases">
        <title>Analysis of 21 Apiospora genomes using comparative genomics revels a genus with tremendous synthesis potential of carbohydrate active enzymes and secondary metabolites.</title>
        <authorList>
            <person name="Sorensen T."/>
        </authorList>
    </citation>
    <scope>NUCLEOTIDE SEQUENCE [LARGE SCALE GENOMIC DNA]</scope>
    <source>
        <strain evidence="5 6">CBS 117206</strain>
    </source>
</reference>
<dbReference type="PANTHER" id="PTHR23023">
    <property type="entry name" value="DIMETHYLANILINE MONOOXYGENASE"/>
    <property type="match status" value="1"/>
</dbReference>
<accession>A0AAW0RAV1</accession>
<keyword evidence="2" id="KW-0274">FAD</keyword>
<feature type="region of interest" description="Disordered" evidence="4">
    <location>
        <begin position="390"/>
        <end position="409"/>
    </location>
</feature>
<organism evidence="5 6">
    <name type="scientific">Apiospora kogelbergensis</name>
    <dbReference type="NCBI Taxonomy" id="1337665"/>
    <lineage>
        <taxon>Eukaryota</taxon>
        <taxon>Fungi</taxon>
        <taxon>Dikarya</taxon>
        <taxon>Ascomycota</taxon>
        <taxon>Pezizomycotina</taxon>
        <taxon>Sordariomycetes</taxon>
        <taxon>Xylariomycetidae</taxon>
        <taxon>Amphisphaeriales</taxon>
        <taxon>Apiosporaceae</taxon>
        <taxon>Apiospora</taxon>
    </lineage>
</organism>
<keyword evidence="6" id="KW-1185">Reference proteome</keyword>
<sequence length="608" mass="67540">MPHAIADETLHLDVAIIGAGWYGLKAASTLLQLAPDTKLAIFDKYPSVGGTWNKERVYPNLVAQNYPSTPMPQDGKTGNNLVSGDMICRYLERYAEQRGLKRHLRHDSWVSSVERHPNRRGWVLFVNGQRVEADKLVCATGVTTQTNEPDFKVLEDSIPVKHVVDLAKSVPSFSDPSQKMDHFVLVGAAKSAYDAAYLLCSLGKKVTWIIREDGSGPMPIMPSKMLGQNTITMSTSRLMSNLSPSLMTTDSMIGSFFHRTWLGKFLTRSCWGYISSLADKAAGFGSTATKTEPLRPAIKDNSRYTYPLIPSAFWCDSSLGLITMDDFWSTLSNGNMTVLRDTIQTTDSTGVTLMSGQRLESDYVIYATGWGDHFSFFSPELKEELGIPQYGAKAPPATNKPPSKRGPLSDPWVAYDEAADALVARKLPLLGAGPRDFDGWQRPAARQRAMKVRRWRLYNRMVPMAGDGPDDDDDENDRSIVILGQIHTTQTPTIAEIQGLWAAAYLLGDLALPAAPAMVREVAEWNAWTRKRYASVGERYPYALFDWVPYLDRLMTDLGLETKRHNGALADFFLPYGPHCYSHVVEEYMAARKRDGKLEVATASSLGS</sequence>
<dbReference type="Proteomes" id="UP001392437">
    <property type="component" value="Unassembled WGS sequence"/>
</dbReference>
<protein>
    <submittedName>
        <fullName evidence="5">Cofactor FMO1 FAD enzyme</fullName>
    </submittedName>
</protein>
<dbReference type="GO" id="GO:0016491">
    <property type="term" value="F:oxidoreductase activity"/>
    <property type="evidence" value="ECO:0007669"/>
    <property type="project" value="UniProtKB-KW"/>
</dbReference>
<dbReference type="InterPro" id="IPR050346">
    <property type="entry name" value="FMO-like"/>
</dbReference>
<keyword evidence="1" id="KW-0285">Flavoprotein</keyword>
<evidence type="ECO:0000313" key="6">
    <source>
        <dbReference type="Proteomes" id="UP001392437"/>
    </source>
</evidence>
<evidence type="ECO:0000256" key="4">
    <source>
        <dbReference type="SAM" id="MobiDB-lite"/>
    </source>
</evidence>
<evidence type="ECO:0000256" key="3">
    <source>
        <dbReference type="ARBA" id="ARBA00023002"/>
    </source>
</evidence>
<dbReference type="Pfam" id="PF13738">
    <property type="entry name" value="Pyr_redox_3"/>
    <property type="match status" value="1"/>
</dbReference>
<dbReference type="SUPFAM" id="SSF51905">
    <property type="entry name" value="FAD/NAD(P)-binding domain"/>
    <property type="match status" value="2"/>
</dbReference>
<dbReference type="InterPro" id="IPR036188">
    <property type="entry name" value="FAD/NAD-bd_sf"/>
</dbReference>
<name>A0AAW0RAV1_9PEZI</name>
<dbReference type="Gene3D" id="3.50.50.60">
    <property type="entry name" value="FAD/NAD(P)-binding domain"/>
    <property type="match status" value="1"/>
</dbReference>